<evidence type="ECO:0000313" key="3">
    <source>
        <dbReference type="EMBL" id="MCJ8354729.1"/>
    </source>
</evidence>
<keyword evidence="1" id="KW-1133">Transmembrane helix</keyword>
<proteinExistence type="predicted"/>
<evidence type="ECO:0000256" key="1">
    <source>
        <dbReference type="SAM" id="Phobius"/>
    </source>
</evidence>
<dbReference type="InterPro" id="IPR021738">
    <property type="entry name" value="DUF3309"/>
</dbReference>
<sequence length="50" mass="5412">MNNILLVIIIILLIGALPTWPYSVGWGYYPSGALGLVVLALVVLMIMGRI</sequence>
<dbReference type="Proteomes" id="UP000319478">
    <property type="component" value="Unassembled WGS sequence"/>
</dbReference>
<reference evidence="3" key="2">
    <citation type="journal article" date="2021" name="Polymers (Basel)">
        <title>Highly Stretchable Bacterial Cellulose Produced by Komagataeibacter hansenii SI1.</title>
        <authorList>
            <person name="Cielecka I."/>
            <person name="Ryngajllo M."/>
            <person name="Maniukiewicz W."/>
            <person name="Bielecki S."/>
        </authorList>
    </citation>
    <scope>NUCLEOTIDE SEQUENCE</scope>
    <source>
        <strain evidence="3">SI1</strain>
    </source>
</reference>
<dbReference type="GeneID" id="61366317"/>
<keyword evidence="1" id="KW-0472">Membrane</keyword>
<organism evidence="3 5">
    <name type="scientific">Novacetimonas hansenii</name>
    <name type="common">Komagataeibacter hansenii</name>
    <dbReference type="NCBI Taxonomy" id="436"/>
    <lineage>
        <taxon>Bacteria</taxon>
        <taxon>Pseudomonadati</taxon>
        <taxon>Pseudomonadota</taxon>
        <taxon>Alphaproteobacteria</taxon>
        <taxon>Acetobacterales</taxon>
        <taxon>Acetobacteraceae</taxon>
        <taxon>Novacetimonas</taxon>
    </lineage>
</organism>
<dbReference type="Pfam" id="PF11752">
    <property type="entry name" value="DUF3309"/>
    <property type="match status" value="1"/>
</dbReference>
<dbReference type="EMBL" id="JAIBCX010000035">
    <property type="protein sequence ID" value="MCJ8354729.1"/>
    <property type="molecule type" value="Genomic_DNA"/>
</dbReference>
<protein>
    <submittedName>
        <fullName evidence="3">DUF3309 domain-containing protein</fullName>
    </submittedName>
</protein>
<keyword evidence="1" id="KW-0812">Transmembrane</keyword>
<name>A0AAW5ET67_NOVHA</name>
<accession>A0AAW5ET67</accession>
<dbReference type="Proteomes" id="UP001202887">
    <property type="component" value="Unassembled WGS sequence"/>
</dbReference>
<keyword evidence="4" id="KW-1185">Reference proteome</keyword>
<gene>
    <name evidence="2" type="ORF">GHA01_29560</name>
    <name evidence="3" type="ORF">K1W68_12155</name>
</gene>
<dbReference type="AlphaFoldDB" id="A0AAW5ET67"/>
<reference evidence="3" key="3">
    <citation type="submission" date="2022-03" db="EMBL/GenBank/DDBJ databases">
        <authorList>
            <person name="Ryngajllo M."/>
            <person name="Jacek P."/>
            <person name="Kubiak K."/>
        </authorList>
    </citation>
    <scope>NUCLEOTIDE SEQUENCE</scope>
    <source>
        <strain evidence="3">SI1</strain>
    </source>
</reference>
<evidence type="ECO:0000313" key="5">
    <source>
        <dbReference type="Proteomes" id="UP001202887"/>
    </source>
</evidence>
<evidence type="ECO:0000313" key="2">
    <source>
        <dbReference type="EMBL" id="GEC65107.1"/>
    </source>
</evidence>
<dbReference type="EMBL" id="BJNN01000169">
    <property type="protein sequence ID" value="GEC65107.1"/>
    <property type="molecule type" value="Genomic_DNA"/>
</dbReference>
<evidence type="ECO:0000313" key="4">
    <source>
        <dbReference type="Proteomes" id="UP000319478"/>
    </source>
</evidence>
<comment type="caution">
    <text evidence="3">The sequence shown here is derived from an EMBL/GenBank/DDBJ whole genome shotgun (WGS) entry which is preliminary data.</text>
</comment>
<feature type="transmembrane region" description="Helical" evidence="1">
    <location>
        <begin position="28"/>
        <end position="47"/>
    </location>
</feature>
<reference evidence="2 4" key="1">
    <citation type="submission" date="2019-06" db="EMBL/GenBank/DDBJ databases">
        <title>Whole genome shotgun sequence of Komagataeibacter hansenii NBRC 14820.</title>
        <authorList>
            <person name="Hosoyama A."/>
            <person name="Uohara A."/>
            <person name="Ohji S."/>
            <person name="Ichikawa N."/>
        </authorList>
    </citation>
    <scope>NUCLEOTIDE SEQUENCE [LARGE SCALE GENOMIC DNA]</scope>
    <source>
        <strain evidence="2 4">NBRC 14820</strain>
    </source>
</reference>
<dbReference type="RefSeq" id="WP_003621614.1">
    <property type="nucleotide sequence ID" value="NZ_BJNN01000169.1"/>
</dbReference>